<dbReference type="AlphaFoldDB" id="A0A0F9BUJ2"/>
<gene>
    <name evidence="2" type="ORF">LCGC14_2747000</name>
</gene>
<protein>
    <recommendedName>
        <fullName evidence="3">Terminase large subunit gp17-like C-terminal domain-containing protein</fullName>
    </recommendedName>
</protein>
<evidence type="ECO:0008006" key="3">
    <source>
        <dbReference type="Google" id="ProtNLM"/>
    </source>
</evidence>
<feature type="non-terminal residue" evidence="2">
    <location>
        <position position="1"/>
    </location>
</feature>
<organism evidence="2">
    <name type="scientific">marine sediment metagenome</name>
    <dbReference type="NCBI Taxonomy" id="412755"/>
    <lineage>
        <taxon>unclassified sequences</taxon>
        <taxon>metagenomes</taxon>
        <taxon>ecological metagenomes</taxon>
    </lineage>
</organism>
<sequence length="244" mass="27168">DIQDFVPLNLWDACKDPWNEETKTGVAPLLPGDQTPLVIGVDAGTWNDSFAIAAVSRNRQNVKDVDVRAVREWKPPPGGAIDYSEPEGFLRAICEGGCALGHPQYAPFKMDEEGAAAARKPVCPACRDGVLIPPFRVVCIVFDSHQLVSIMQGMVRDGVAWCLDFDQGELRLKADRTLYLMIVRGELHHDGNEALRQNVQNARAKLQKTEESTMRIEKRAPDRKVDILVALSMATYQCRELLLE</sequence>
<comment type="caution">
    <text evidence="2">The sequence shown here is derived from an EMBL/GenBank/DDBJ whole genome shotgun (WGS) entry which is preliminary data.</text>
</comment>
<feature type="coiled-coil region" evidence="1">
    <location>
        <begin position="192"/>
        <end position="219"/>
    </location>
</feature>
<evidence type="ECO:0000313" key="2">
    <source>
        <dbReference type="EMBL" id="KKK88056.1"/>
    </source>
</evidence>
<accession>A0A0F9BUJ2</accession>
<name>A0A0F9BUJ2_9ZZZZ</name>
<dbReference type="EMBL" id="LAZR01050127">
    <property type="protein sequence ID" value="KKK88056.1"/>
    <property type="molecule type" value="Genomic_DNA"/>
</dbReference>
<proteinExistence type="predicted"/>
<keyword evidence="1" id="KW-0175">Coiled coil</keyword>
<reference evidence="2" key="1">
    <citation type="journal article" date="2015" name="Nature">
        <title>Complex archaea that bridge the gap between prokaryotes and eukaryotes.</title>
        <authorList>
            <person name="Spang A."/>
            <person name="Saw J.H."/>
            <person name="Jorgensen S.L."/>
            <person name="Zaremba-Niedzwiedzka K."/>
            <person name="Martijn J."/>
            <person name="Lind A.E."/>
            <person name="van Eijk R."/>
            <person name="Schleper C."/>
            <person name="Guy L."/>
            <person name="Ettema T.J."/>
        </authorList>
    </citation>
    <scope>NUCLEOTIDE SEQUENCE</scope>
</reference>
<evidence type="ECO:0000256" key="1">
    <source>
        <dbReference type="SAM" id="Coils"/>
    </source>
</evidence>